<dbReference type="Proteomes" id="UP000737420">
    <property type="component" value="Unassembled WGS sequence"/>
</dbReference>
<organism evidence="2 3">
    <name type="scientific">Aeromonas caviae</name>
    <name type="common">Aeromonas punctata</name>
    <dbReference type="NCBI Taxonomy" id="648"/>
    <lineage>
        <taxon>Bacteria</taxon>
        <taxon>Pseudomonadati</taxon>
        <taxon>Pseudomonadota</taxon>
        <taxon>Gammaproteobacteria</taxon>
        <taxon>Aeromonadales</taxon>
        <taxon>Aeromonadaceae</taxon>
        <taxon>Aeromonas</taxon>
    </lineage>
</organism>
<dbReference type="EMBL" id="BPOP01000076">
    <property type="protein sequence ID" value="GJB94109.1"/>
    <property type="molecule type" value="Genomic_DNA"/>
</dbReference>
<name>A0ABD0BFN2_AERCA</name>
<proteinExistence type="predicted"/>
<sequence length="143" mass="16213">MCECINNDAAIRNKTRVPFPVLGGGAGAPTSIRLDKKPQTRKNKNHRPNTFGFSMNSLLSEVGFEYFGDVNAICIAKIKMIRMKAKIKLLKMLGSLEYKCISILSKIPFEYHSWNLFALLIFPGEKIRTNHPNRPPKKPDAYM</sequence>
<dbReference type="AlphaFoldDB" id="A0ABD0BFN2"/>
<gene>
    <name evidence="2" type="ORF">KAM382_41700</name>
</gene>
<accession>A0ABD0BFN2</accession>
<evidence type="ECO:0000256" key="1">
    <source>
        <dbReference type="SAM" id="MobiDB-lite"/>
    </source>
</evidence>
<evidence type="ECO:0000313" key="3">
    <source>
        <dbReference type="Proteomes" id="UP000737420"/>
    </source>
</evidence>
<comment type="caution">
    <text evidence="2">The sequence shown here is derived from an EMBL/GenBank/DDBJ whole genome shotgun (WGS) entry which is preliminary data.</text>
</comment>
<evidence type="ECO:0000313" key="2">
    <source>
        <dbReference type="EMBL" id="GJB94109.1"/>
    </source>
</evidence>
<feature type="region of interest" description="Disordered" evidence="1">
    <location>
        <begin position="22"/>
        <end position="47"/>
    </location>
</feature>
<reference evidence="2 3" key="1">
    <citation type="submission" date="2021-07" db="EMBL/GenBank/DDBJ databases">
        <title>Draft genome sequence of carbapenem-resistant Aeromonas spp. in Japan.</title>
        <authorList>
            <person name="Maehana S."/>
            <person name="Suzuki M."/>
            <person name="Kitasato H."/>
        </authorList>
    </citation>
    <scope>NUCLEOTIDE SEQUENCE [LARGE SCALE GENOMIC DNA]</scope>
    <source>
        <strain evidence="2 3">KAM382</strain>
    </source>
</reference>
<protein>
    <submittedName>
        <fullName evidence="2">Uncharacterized protein</fullName>
    </submittedName>
</protein>